<evidence type="ECO:0000256" key="1">
    <source>
        <dbReference type="ARBA" id="ARBA00004394"/>
    </source>
</evidence>
<keyword evidence="4" id="KW-0808">Transferase</keyword>
<sequence length="479" mass="52599">MKEGSLTRGIAIPAGGAVLLGNAWASIKVLRETLNCTLPIEVIYSNPSEMSKHTAAKFERAFRGVRCVDASRIGRPHHSVAGAPAHSQGKTWQHNTAAGYVHKMFSLCHATSFDEVLLLDGDNLPLRNPEMLFESPEYRTLGNLFFPDFWTGAIGHNPGWLLPAAYHLFGLQHPWSNNSDAYATTETGQLLINRTFWGDTGSPRLAFHLANKSAEFRQLAKRPSIALDSTGENYEFTGLVQYDNMGRASFLHRTGAVKFEPSGSGFRRCDVLTVPLTPERVLAYADTGISGGGFLKHQIDEDTFKTCRVQDERLFLDICAVDPTRRDFPIPVQPITSVPKAQLAYHAVRSHDFDNVDSSTNPAISSRNETASRVKLRHHKIGTQAGIVSAMPESKDPAILDMLAGLVDALWTTELVSGHWRAGYIVNITKKGDKEDFVTHGGVTALNVVDNLCTKVINSRLLTWSDTHAGLHVCQAGSK</sequence>
<keyword evidence="6" id="KW-0735">Signal-anchor</keyword>
<proteinExistence type="inferred from homology"/>
<dbReference type="InterPro" id="IPR029044">
    <property type="entry name" value="Nucleotide-diphossugar_trans"/>
</dbReference>
<gene>
    <name evidence="11" type="ORF">CVIRNUC_000200</name>
</gene>
<dbReference type="GO" id="GO:0046354">
    <property type="term" value="P:mannan biosynthetic process"/>
    <property type="evidence" value="ECO:0007669"/>
    <property type="project" value="TreeGrafter"/>
</dbReference>
<dbReference type="InterPro" id="IPR022751">
    <property type="entry name" value="Alpha_mannosyltransferase"/>
</dbReference>
<dbReference type="GO" id="GO:0000026">
    <property type="term" value="F:alpha-1,2-mannosyltransferase activity"/>
    <property type="evidence" value="ECO:0007669"/>
    <property type="project" value="TreeGrafter"/>
</dbReference>
<keyword evidence="12" id="KW-1185">Reference proteome</keyword>
<dbReference type="AlphaFoldDB" id="A0AAV1HQR2"/>
<dbReference type="Pfam" id="PF11051">
    <property type="entry name" value="Mannosyl_trans3"/>
    <property type="match status" value="1"/>
</dbReference>
<name>A0AAV1HQR2_9CHLO</name>
<keyword evidence="9" id="KW-0472">Membrane</keyword>
<dbReference type="GO" id="GO:0000139">
    <property type="term" value="C:Golgi membrane"/>
    <property type="evidence" value="ECO:0007669"/>
    <property type="project" value="UniProtKB-SubCell"/>
</dbReference>
<dbReference type="Proteomes" id="UP001314263">
    <property type="component" value="Unassembled WGS sequence"/>
</dbReference>
<organism evidence="11 12">
    <name type="scientific">Coccomyxa viridis</name>
    <dbReference type="NCBI Taxonomy" id="1274662"/>
    <lineage>
        <taxon>Eukaryota</taxon>
        <taxon>Viridiplantae</taxon>
        <taxon>Chlorophyta</taxon>
        <taxon>core chlorophytes</taxon>
        <taxon>Trebouxiophyceae</taxon>
        <taxon>Trebouxiophyceae incertae sedis</taxon>
        <taxon>Coccomyxaceae</taxon>
        <taxon>Coccomyxa</taxon>
    </lineage>
</organism>
<protein>
    <recommendedName>
        <fullName evidence="13">Mannosyltransferase putative-domain-containing protein</fullName>
    </recommendedName>
</protein>
<evidence type="ECO:0000256" key="7">
    <source>
        <dbReference type="ARBA" id="ARBA00022989"/>
    </source>
</evidence>
<evidence type="ECO:0000256" key="6">
    <source>
        <dbReference type="ARBA" id="ARBA00022968"/>
    </source>
</evidence>
<evidence type="ECO:0000256" key="2">
    <source>
        <dbReference type="ARBA" id="ARBA00004606"/>
    </source>
</evidence>
<evidence type="ECO:0000256" key="9">
    <source>
        <dbReference type="ARBA" id="ARBA00023136"/>
    </source>
</evidence>
<dbReference type="PANTHER" id="PTHR31646">
    <property type="entry name" value="ALPHA-1,2-MANNOSYLTRANSFERASE MNN2"/>
    <property type="match status" value="1"/>
</dbReference>
<evidence type="ECO:0008006" key="13">
    <source>
        <dbReference type="Google" id="ProtNLM"/>
    </source>
</evidence>
<evidence type="ECO:0000256" key="3">
    <source>
        <dbReference type="ARBA" id="ARBA00009105"/>
    </source>
</evidence>
<evidence type="ECO:0000256" key="8">
    <source>
        <dbReference type="ARBA" id="ARBA00023034"/>
    </source>
</evidence>
<comment type="caution">
    <text evidence="11">The sequence shown here is derived from an EMBL/GenBank/DDBJ whole genome shotgun (WGS) entry which is preliminary data.</text>
</comment>
<comment type="subcellular location">
    <subcellularLocation>
        <location evidence="10">Endomembrane system</location>
        <topology evidence="10">Single-pass membrane protein</topology>
    </subcellularLocation>
    <subcellularLocation>
        <location evidence="1">Golgi apparatus membrane</location>
    </subcellularLocation>
    <subcellularLocation>
        <location evidence="2">Membrane</location>
        <topology evidence="2">Single-pass type II membrane protein</topology>
    </subcellularLocation>
</comment>
<reference evidence="11 12" key="1">
    <citation type="submission" date="2023-10" db="EMBL/GenBank/DDBJ databases">
        <authorList>
            <person name="Maclean D."/>
            <person name="Macfadyen A."/>
        </authorList>
    </citation>
    <scope>NUCLEOTIDE SEQUENCE [LARGE SCALE GENOMIC DNA]</scope>
</reference>
<dbReference type="EMBL" id="CAUYUE010000001">
    <property type="protein sequence ID" value="CAK0732912.1"/>
    <property type="molecule type" value="Genomic_DNA"/>
</dbReference>
<evidence type="ECO:0000313" key="11">
    <source>
        <dbReference type="EMBL" id="CAK0732912.1"/>
    </source>
</evidence>
<evidence type="ECO:0000256" key="4">
    <source>
        <dbReference type="ARBA" id="ARBA00022679"/>
    </source>
</evidence>
<dbReference type="PANTHER" id="PTHR31646:SF1">
    <property type="entry name" value="ALPHA-1,2-MANNOSYLTRANSFERASE MNN2"/>
    <property type="match status" value="1"/>
</dbReference>
<evidence type="ECO:0000256" key="10">
    <source>
        <dbReference type="ARBA" id="ARBA00037847"/>
    </source>
</evidence>
<evidence type="ECO:0000313" key="12">
    <source>
        <dbReference type="Proteomes" id="UP001314263"/>
    </source>
</evidence>
<keyword evidence="7" id="KW-1133">Transmembrane helix</keyword>
<comment type="similarity">
    <text evidence="3">Belongs to the MNN1/MNT family.</text>
</comment>
<evidence type="ECO:0000256" key="5">
    <source>
        <dbReference type="ARBA" id="ARBA00022692"/>
    </source>
</evidence>
<dbReference type="SUPFAM" id="SSF53448">
    <property type="entry name" value="Nucleotide-diphospho-sugar transferases"/>
    <property type="match status" value="1"/>
</dbReference>
<keyword evidence="5" id="KW-0812">Transmembrane</keyword>
<accession>A0AAV1HQR2</accession>
<keyword evidence="8" id="KW-0333">Golgi apparatus</keyword>